<dbReference type="InterPro" id="IPR037523">
    <property type="entry name" value="VOC_core"/>
</dbReference>
<keyword evidence="5" id="KW-0539">Nucleus</keyword>
<dbReference type="PANTHER" id="PTHR47338">
    <property type="entry name" value="ZN(II)2CYS6 TRANSCRIPTION FACTOR (EUROFUNG)-RELATED"/>
    <property type="match status" value="1"/>
</dbReference>
<evidence type="ECO:0000313" key="8">
    <source>
        <dbReference type="EMBL" id="RFU28870.1"/>
    </source>
</evidence>
<dbReference type="EMBL" id="NCSJ02000147">
    <property type="protein sequence ID" value="RFU28870.1"/>
    <property type="molecule type" value="Genomic_DNA"/>
</dbReference>
<evidence type="ECO:0000259" key="7">
    <source>
        <dbReference type="PROSITE" id="PS51819"/>
    </source>
</evidence>
<evidence type="ECO:0000256" key="6">
    <source>
        <dbReference type="SAM" id="MobiDB-lite"/>
    </source>
</evidence>
<accession>A0A3E2H651</accession>
<organism evidence="8 9">
    <name type="scientific">Scytalidium lignicola</name>
    <name type="common">Hyphomycete</name>
    <dbReference type="NCBI Taxonomy" id="5539"/>
    <lineage>
        <taxon>Eukaryota</taxon>
        <taxon>Fungi</taxon>
        <taxon>Dikarya</taxon>
        <taxon>Ascomycota</taxon>
        <taxon>Pezizomycotina</taxon>
        <taxon>Leotiomycetes</taxon>
        <taxon>Leotiomycetes incertae sedis</taxon>
        <taxon>Scytalidium</taxon>
    </lineage>
</organism>
<dbReference type="PANTHER" id="PTHR47338:SF10">
    <property type="entry name" value="TRANSCRIPTION FACTOR DOMAIN-CONTAINING PROTEIN-RELATED"/>
    <property type="match status" value="1"/>
</dbReference>
<keyword evidence="4" id="KW-0804">Transcription</keyword>
<feature type="non-terminal residue" evidence="8">
    <location>
        <position position="1"/>
    </location>
</feature>
<dbReference type="Proteomes" id="UP000258309">
    <property type="component" value="Unassembled WGS sequence"/>
</dbReference>
<dbReference type="PROSITE" id="PS51819">
    <property type="entry name" value="VOC"/>
    <property type="match status" value="1"/>
</dbReference>
<evidence type="ECO:0000256" key="2">
    <source>
        <dbReference type="ARBA" id="ARBA00022723"/>
    </source>
</evidence>
<evidence type="ECO:0000256" key="1">
    <source>
        <dbReference type="ARBA" id="ARBA00004123"/>
    </source>
</evidence>
<evidence type="ECO:0000313" key="9">
    <source>
        <dbReference type="Proteomes" id="UP000258309"/>
    </source>
</evidence>
<dbReference type="OrthoDB" id="3360610at2759"/>
<evidence type="ECO:0000256" key="5">
    <source>
        <dbReference type="ARBA" id="ARBA00023242"/>
    </source>
</evidence>
<dbReference type="Gene3D" id="3.10.180.10">
    <property type="entry name" value="2,3-Dihydroxybiphenyl 1,2-Dioxygenase, domain 1"/>
    <property type="match status" value="2"/>
</dbReference>
<feature type="non-terminal residue" evidence="8">
    <location>
        <position position="970"/>
    </location>
</feature>
<dbReference type="InterPro" id="IPR004360">
    <property type="entry name" value="Glyas_Fos-R_dOase_dom"/>
</dbReference>
<gene>
    <name evidence="8" type="ORF">B7463_g7439</name>
</gene>
<evidence type="ECO:0000256" key="3">
    <source>
        <dbReference type="ARBA" id="ARBA00023015"/>
    </source>
</evidence>
<dbReference type="FunFam" id="3.10.180.10:FF:000039">
    <property type="entry name" value="Trihydroxytoluene oxygenase (AFU_orthologue AFUA_8G02470)"/>
    <property type="match status" value="1"/>
</dbReference>
<dbReference type="CDD" id="cd12148">
    <property type="entry name" value="fungal_TF_MHR"/>
    <property type="match status" value="1"/>
</dbReference>
<protein>
    <recommendedName>
        <fullName evidence="7">VOC domain-containing protein</fullName>
    </recommendedName>
</protein>
<dbReference type="GO" id="GO:0000981">
    <property type="term" value="F:DNA-binding transcription factor activity, RNA polymerase II-specific"/>
    <property type="evidence" value="ECO:0007669"/>
    <property type="project" value="InterPro"/>
</dbReference>
<evidence type="ECO:0000256" key="4">
    <source>
        <dbReference type="ARBA" id="ARBA00023163"/>
    </source>
</evidence>
<dbReference type="AlphaFoldDB" id="A0A3E2H651"/>
<comment type="caution">
    <text evidence="8">The sequence shown here is derived from an EMBL/GenBank/DDBJ whole genome shotgun (WGS) entry which is preliminary data.</text>
</comment>
<sequence>MSPSVSQPKIKLQRIAHVYYIHKNLDVANQFLLDFGFSQTHRTDDRIYYRGYGTEPFVYCAIKGTEDKFGGTAWVVESMEDLELAASLPNATPIHDSDAPGGGKKVTFYDPVDNCPWHLVYGQTYVEMTETFPELEYNFPTNKHRAVNKTQRFKKGPAPVHKLGHFGLCVTDYKRAFEFYTSNFNFKPSNIVYDPKTGEDITTFLHLDRGSEKVDHHSFFFFEGPKFHVHHSSFEVFDFDIQMLGHNWLVEKKYQNCWGVGRHVMGSQIFDYWFDPSKFILEHYVDGDLVDDETPTQREEAGPDNLHVWGAQRRKPKEIYWRRSPNIQPSNNLLTPKGVSRSSQNLSIDNNSGIPSPISTVVQTPETQNSTSRGLALSQLLDISHEPLPLNSQHATTGTRVVQQRYDMIVNTVCDAFNITTDDYLFLFTAYFDHMTAFSLFHRPTFQNKLAAIPSPLHVQALLASMFAFSIRFREGSNFDSQSPNEASSVKFDKLAERLVDEALRECSDEIPPLCLLQALILVTFRQLAHCVRGRSWRTLGTCVRIAYELQLHLIDKNSRPTSPGSISICSDEEKRRAWWVIWEFDVYASTVRRLPTAIDWGNNETLLPISDEVWNTNGTAKSCKLNSDAAVAWKSLQKSGNTSPKAWFIVVNALMRCAHLHSYPQAYTTSSASGSEGAVQCVEQLNVISNSLYCVSLALPPTLLYKGEYLAFDPDNLASIQLDSAKHSIHIMTQLARFMIYHHQVFDSTSRLIGLIGHPSLETTTPQLPATDHAAWNHYLSAASEIVNLVRNCSPEHVKCVNPFLANMIWLAAAAQVVSKAFAPILVDRRTAESNLDVLQACLSTYSSFWGGSLSQRQKLSTLETRLNNSKELAAGSERTLPSTAYQHDASHDNITRRSDISTNSQLNDSASFNCPPAEMSASVEHCLSSINWVDPHGFDLQWAEPGPELSSDLWGWCTDEILIHTGID</sequence>
<reference evidence="8 9" key="1">
    <citation type="submission" date="2018-05" db="EMBL/GenBank/DDBJ databases">
        <title>Draft genome sequence of Scytalidium lignicola DSM 105466, a ubiquitous saprotrophic fungus.</title>
        <authorList>
            <person name="Buettner E."/>
            <person name="Gebauer A.M."/>
            <person name="Hofrichter M."/>
            <person name="Liers C."/>
            <person name="Kellner H."/>
        </authorList>
    </citation>
    <scope>NUCLEOTIDE SEQUENCE [LARGE SCALE GENOMIC DNA]</scope>
    <source>
        <strain evidence="8 9">DSM 105466</strain>
    </source>
</reference>
<keyword evidence="9" id="KW-1185">Reference proteome</keyword>
<keyword evidence="2" id="KW-0479">Metal-binding</keyword>
<dbReference type="CDD" id="cd07257">
    <property type="entry name" value="THT_oxygenase_C"/>
    <property type="match status" value="1"/>
</dbReference>
<dbReference type="InterPro" id="IPR029068">
    <property type="entry name" value="Glyas_Bleomycin-R_OHBP_Dase"/>
</dbReference>
<dbReference type="FunFam" id="3.10.180.10:FF:000034">
    <property type="entry name" value="Glyoxalase/Bleomycin resistance protein/Dihydroxybiphenyl dioxygenase"/>
    <property type="match status" value="1"/>
</dbReference>
<dbReference type="InterPro" id="IPR050815">
    <property type="entry name" value="TF_fung"/>
</dbReference>
<dbReference type="GO" id="GO:0008270">
    <property type="term" value="F:zinc ion binding"/>
    <property type="evidence" value="ECO:0007669"/>
    <property type="project" value="InterPro"/>
</dbReference>
<dbReference type="GO" id="GO:0005634">
    <property type="term" value="C:nucleus"/>
    <property type="evidence" value="ECO:0007669"/>
    <property type="project" value="UniProtKB-SubCell"/>
</dbReference>
<dbReference type="Pfam" id="PF00903">
    <property type="entry name" value="Glyoxalase"/>
    <property type="match status" value="1"/>
</dbReference>
<dbReference type="GO" id="GO:0006351">
    <property type="term" value="P:DNA-templated transcription"/>
    <property type="evidence" value="ECO:0007669"/>
    <property type="project" value="InterPro"/>
</dbReference>
<dbReference type="SMART" id="SM00906">
    <property type="entry name" value="Fungal_trans"/>
    <property type="match status" value="1"/>
</dbReference>
<dbReference type="SUPFAM" id="SSF54593">
    <property type="entry name" value="Glyoxalase/Bleomycin resistance protein/Dihydroxybiphenyl dioxygenase"/>
    <property type="match status" value="1"/>
</dbReference>
<name>A0A3E2H651_SCYLI</name>
<dbReference type="Pfam" id="PF04082">
    <property type="entry name" value="Fungal_trans"/>
    <property type="match status" value="1"/>
</dbReference>
<dbReference type="GO" id="GO:0003677">
    <property type="term" value="F:DNA binding"/>
    <property type="evidence" value="ECO:0007669"/>
    <property type="project" value="InterPro"/>
</dbReference>
<proteinExistence type="predicted"/>
<comment type="subcellular location">
    <subcellularLocation>
        <location evidence="1">Nucleus</location>
    </subcellularLocation>
</comment>
<dbReference type="CDD" id="cd07267">
    <property type="entry name" value="THT_Oxygenase_N"/>
    <property type="match status" value="1"/>
</dbReference>
<keyword evidence="3" id="KW-0805">Transcription regulation</keyword>
<feature type="domain" description="VOC" evidence="7">
    <location>
        <begin position="162"/>
        <end position="286"/>
    </location>
</feature>
<feature type="region of interest" description="Disordered" evidence="6">
    <location>
        <begin position="331"/>
        <end position="369"/>
    </location>
</feature>
<dbReference type="InterPro" id="IPR007219">
    <property type="entry name" value="XnlR_reg_dom"/>
</dbReference>